<dbReference type="GO" id="GO:0008408">
    <property type="term" value="F:3'-5' exonuclease activity"/>
    <property type="evidence" value="ECO:0007669"/>
    <property type="project" value="TreeGrafter"/>
</dbReference>
<organism evidence="5 6">
    <name type="scientific">Marinomonas fungiae</name>
    <dbReference type="NCBI Taxonomy" id="1137284"/>
    <lineage>
        <taxon>Bacteria</taxon>
        <taxon>Pseudomonadati</taxon>
        <taxon>Pseudomonadota</taxon>
        <taxon>Gammaproteobacteria</taxon>
        <taxon>Oceanospirillales</taxon>
        <taxon>Oceanospirillaceae</taxon>
        <taxon>Marinomonas</taxon>
    </lineage>
</organism>
<dbReference type="InterPro" id="IPR013520">
    <property type="entry name" value="Ribonucl_H"/>
</dbReference>
<dbReference type="GO" id="GO:0005829">
    <property type="term" value="C:cytosol"/>
    <property type="evidence" value="ECO:0007669"/>
    <property type="project" value="TreeGrafter"/>
</dbReference>
<sequence>MARVVDSFSWHEYLRQQAMDSQTSLLKEFFVSQDFPEDMTIDQAEFVALDFETTGLDPRNDEIVSIGLVPFTMQRIKVAKAKHWIVRPKCQLKDDSIVIHGITHSEIMNAPPIAEVLEEVIQELYGKIVVVHYRYIESEFLNSAVVRELGEEMWFPMVDTMHIEAQQHRSGWRCKLKRLLGGKLPSIRLVDSRLRYGLPRYHMHSAMTDAIATAELLQAQVRHRFPEETPVAQLWL</sequence>
<dbReference type="Pfam" id="PF00929">
    <property type="entry name" value="RNase_T"/>
    <property type="match status" value="1"/>
</dbReference>
<dbReference type="RefSeq" id="WP_055461524.1">
    <property type="nucleotide sequence ID" value="NZ_CYHG01000001.1"/>
</dbReference>
<dbReference type="InterPro" id="IPR012337">
    <property type="entry name" value="RNaseH-like_sf"/>
</dbReference>
<dbReference type="AlphaFoldDB" id="A0A0K6IHK3"/>
<dbReference type="STRING" id="1137284.GCA_001418205_00404"/>
<dbReference type="EMBL" id="CYHG01000001">
    <property type="protein sequence ID" value="CUB02566.1"/>
    <property type="molecule type" value="Genomic_DNA"/>
</dbReference>
<reference evidence="6" key="1">
    <citation type="submission" date="2015-08" db="EMBL/GenBank/DDBJ databases">
        <authorList>
            <person name="Varghese N."/>
        </authorList>
    </citation>
    <scope>NUCLEOTIDE SEQUENCE [LARGE SCALE GENOMIC DNA]</scope>
    <source>
        <strain evidence="6">JCM 18476</strain>
    </source>
</reference>
<protein>
    <submittedName>
        <fullName evidence="5">DNA polymerase III, epsilon subunit or related 3'-5' exonuclease</fullName>
    </submittedName>
</protein>
<keyword evidence="2" id="KW-0378">Hydrolase</keyword>
<proteinExistence type="predicted"/>
<dbReference type="InterPro" id="IPR036397">
    <property type="entry name" value="RNaseH_sf"/>
</dbReference>
<dbReference type="SMART" id="SM00479">
    <property type="entry name" value="EXOIII"/>
    <property type="match status" value="1"/>
</dbReference>
<dbReference type="SUPFAM" id="SSF53098">
    <property type="entry name" value="Ribonuclease H-like"/>
    <property type="match status" value="1"/>
</dbReference>
<evidence type="ECO:0000313" key="6">
    <source>
        <dbReference type="Proteomes" id="UP000182769"/>
    </source>
</evidence>
<evidence type="ECO:0000256" key="3">
    <source>
        <dbReference type="ARBA" id="ARBA00022839"/>
    </source>
</evidence>
<keyword evidence="6" id="KW-1185">Reference proteome</keyword>
<feature type="domain" description="Exonuclease" evidence="4">
    <location>
        <begin position="45"/>
        <end position="226"/>
    </location>
</feature>
<keyword evidence="1" id="KW-0540">Nuclease</keyword>
<evidence type="ECO:0000259" key="4">
    <source>
        <dbReference type="SMART" id="SM00479"/>
    </source>
</evidence>
<evidence type="ECO:0000256" key="1">
    <source>
        <dbReference type="ARBA" id="ARBA00022722"/>
    </source>
</evidence>
<accession>A0A0K6IHK3</accession>
<dbReference type="GO" id="GO:0003676">
    <property type="term" value="F:nucleic acid binding"/>
    <property type="evidence" value="ECO:0007669"/>
    <property type="project" value="InterPro"/>
</dbReference>
<evidence type="ECO:0000313" key="5">
    <source>
        <dbReference type="EMBL" id="CUB02566.1"/>
    </source>
</evidence>
<dbReference type="OrthoDB" id="5497329at2"/>
<dbReference type="Gene3D" id="3.30.420.10">
    <property type="entry name" value="Ribonuclease H-like superfamily/Ribonuclease H"/>
    <property type="match status" value="1"/>
</dbReference>
<name>A0A0K6IHK3_9GAMM</name>
<evidence type="ECO:0000256" key="2">
    <source>
        <dbReference type="ARBA" id="ARBA00022801"/>
    </source>
</evidence>
<keyword evidence="3 5" id="KW-0269">Exonuclease</keyword>
<dbReference type="Proteomes" id="UP000182769">
    <property type="component" value="Unassembled WGS sequence"/>
</dbReference>
<dbReference type="PANTHER" id="PTHR30231:SF4">
    <property type="entry name" value="PROTEIN NEN2"/>
    <property type="match status" value="1"/>
</dbReference>
<dbReference type="PANTHER" id="PTHR30231">
    <property type="entry name" value="DNA POLYMERASE III SUBUNIT EPSILON"/>
    <property type="match status" value="1"/>
</dbReference>
<gene>
    <name evidence="5" type="ORF">Ga0061065_101403</name>
</gene>
<dbReference type="NCBIfam" id="NF006602">
    <property type="entry name" value="PRK09146.1"/>
    <property type="match status" value="1"/>
</dbReference>
<dbReference type="GO" id="GO:0006259">
    <property type="term" value="P:DNA metabolic process"/>
    <property type="evidence" value="ECO:0007669"/>
    <property type="project" value="UniProtKB-ARBA"/>
</dbReference>
<dbReference type="CDD" id="cd06127">
    <property type="entry name" value="DEDDh"/>
    <property type="match status" value="1"/>
</dbReference>